<evidence type="ECO:0000256" key="4">
    <source>
        <dbReference type="ARBA" id="ARBA00022737"/>
    </source>
</evidence>
<sequence>MPPFPLPLEGHETPGPGMIAQTPGQGSVPLSLLMEFIIQRTYHELAILADLLPRKTDMERKVEIVQFATRTRKLFVRLLALVKWAASVSKVERCAAITAFLDKQSLLFIETADILHRMSKETLSQARLPNFHIPAAVEVLTLGTYLRLPTCIRDRIIPQDPITPEEKRQTLHQLNQIIQHRLVTTELPAQMRDAKIENGRVRLVVEHEFEVSLTLMGDGPDIPWTLLDIEIMVEDKETGDGKALVHSLQIQYIHQVLQARLINHPRPLVELYMCMHAFCQSLQLEVLHTQAQRLCQERLGDFITIDEYVTGKCLTISYWKELATKYSSSQLKQGYKLTVQADPNDCARPLVVVHIPALTCQEAEIADRTIHSDDLSIERLLVHTIHVRSKLRLSELKQEFQARVGPEVDCLLHGLPAVLSVPVLNPCLRSEHLLISVDTHGGVLLVHVPQFENPLTSEIQQCLNGDRTRLDFLLSELRFSIVMCRIQKTLEHVPASVHEKLPLLYSQNHRMHKLGRHKVFITLHKYPSCILVVEVEGKESCPCEMSYKYFLVFVKPCSIEDDPKDDTVETELPKMYLRVLSMVELDSFITIHGPCTRVDVGDIHERVLSSARKRPHLTGSRHDMPLAKRSKHGAYFIPQIAHVVALCDERLAFSSLAHELTKKGLTHQGIQVEGKGYCLWLPIMQLPRIPGVSSDTHAQLEKSLISMRIRMQCRNVRTWVAECLFVDPPIATTCSREKTPTRIIYFQYDVLPIEQMYHTVDLLISDWSQVAHLYEVVFNLARYLQTENYSTGDIISVKSYSYRKLTIAYGPQFGCLLSVFWHPHEKQFQLHFGTSGACGTSNPHIIVASELQSYFNRDRNLAAVCHILHETYTPLSSVSKLPTVPQLGILHSRPQVPIPMFAIIPQTPFHIRIVYCGMHCLDVLFRGEGLVAVRDGAHSRFNRSRLVEELSPAPGLKTFLSKYVDESALLHHHAQSEDDNPPSPISASDAVASSAQGGGVSADFLSHPPKPGSPAVKDTAGSGLRFGSQSSGATVGSNPHTPASPHTGTLSQSSQHHSSPATSFSLASPPSLGPQTVNPSPSMLPHPSPSSLLNPSSSPSPFPHAPSPSSFLHPSPSPHAPVSQSPASSLLGPQASPASAPPHWPASPSMPRPSPARPGQSPGGSLIPSVNTSSPQSCGTHISRMLPQRSWAGAVPTLLSHEAFDALCTPCSIVEGGHERKDKLTPQTSPCAPVTSFLAATMLKNHFRRVLQCEKDAFTVLLPADPGILLFKVETLQCRLSLEHRDQMLSQLILKVSPTPEHMDTWMAEDLQAIEEFFNLKIGSRCHLSHPNAVQAFCNILAAPLTILKDCVQVIRLELSPIAPGAKWSLEWCLTTPPSAPPIAPAGMTATILTRNKMLFYIQLTRLGIQLPPNQEPQTVVIPVIYDIAGNTTNMADRRDTTSSTSAIINSSLKRFSDYGGLQHGECSLFPSIRELVNNLVLPMSDGSSGGGGNISVSQAMGPPFTGPGIPQHSQGQPQ</sequence>
<evidence type="ECO:0000256" key="3">
    <source>
        <dbReference type="ARBA" id="ARBA00019619"/>
    </source>
</evidence>
<feature type="region of interest" description="Disordered" evidence="11">
    <location>
        <begin position="972"/>
        <end position="1181"/>
    </location>
</feature>
<evidence type="ECO:0000256" key="9">
    <source>
        <dbReference type="ARBA" id="ARBA00032007"/>
    </source>
</evidence>
<dbReference type="Proteomes" id="UP000677054">
    <property type="component" value="Unassembled WGS sequence"/>
</dbReference>
<evidence type="ECO:0000259" key="16">
    <source>
        <dbReference type="Pfam" id="PF25065"/>
    </source>
</evidence>
<dbReference type="PANTHER" id="PTHR12809">
    <property type="entry name" value="MEDIATOR COMPLEX SUBUNIT"/>
    <property type="match status" value="1"/>
</dbReference>
<evidence type="ECO:0000256" key="8">
    <source>
        <dbReference type="ARBA" id="ARBA00023242"/>
    </source>
</evidence>
<feature type="domain" description="Mediator of RNA polymerase II transcription subunit 14 RM2" evidence="13">
    <location>
        <begin position="295"/>
        <end position="375"/>
    </location>
</feature>
<keyword evidence="6 10" id="KW-0010">Activator</keyword>
<dbReference type="InterPro" id="IPR055114">
    <property type="entry name" value="Med14_RM6"/>
</dbReference>
<feature type="domain" description="Mediator complex subunit MED14 N-terminal" evidence="12">
    <location>
        <begin position="28"/>
        <end position="216"/>
    </location>
</feature>
<evidence type="ECO:0000259" key="15">
    <source>
        <dbReference type="Pfam" id="PF22984"/>
    </source>
</evidence>
<dbReference type="EMBL" id="LR901036">
    <property type="protein sequence ID" value="CAD7247634.1"/>
    <property type="molecule type" value="Genomic_DNA"/>
</dbReference>
<dbReference type="InterPro" id="IPR056878">
    <property type="entry name" value="RM5_Med14"/>
</dbReference>
<evidence type="ECO:0000256" key="7">
    <source>
        <dbReference type="ARBA" id="ARBA00023163"/>
    </source>
</evidence>
<dbReference type="InterPro" id="IPR056879">
    <property type="entry name" value="RM3_Med14"/>
</dbReference>
<comment type="subcellular location">
    <subcellularLocation>
        <location evidence="1 10">Nucleus</location>
    </subcellularLocation>
</comment>
<evidence type="ECO:0000259" key="14">
    <source>
        <dbReference type="Pfam" id="PF22983"/>
    </source>
</evidence>
<proteinExistence type="inferred from homology"/>
<feature type="domain" description="Mediator of RNA polymerase II transcription subunit 14 RM8" evidence="14">
    <location>
        <begin position="1248"/>
        <end position="1322"/>
    </location>
</feature>
<feature type="region of interest" description="Disordered" evidence="11">
    <location>
        <begin position="1491"/>
        <end position="1519"/>
    </location>
</feature>
<dbReference type="Pfam" id="PF22981">
    <property type="entry name" value="RM2_Med14"/>
    <property type="match status" value="1"/>
</dbReference>
<evidence type="ECO:0000256" key="1">
    <source>
        <dbReference type="ARBA" id="ARBA00004123"/>
    </source>
</evidence>
<keyword evidence="4" id="KW-0677">Repeat</keyword>
<gene>
    <name evidence="19" type="ORF">DSTB1V02_LOCUS7459</name>
</gene>
<keyword evidence="7 10" id="KW-0804">Transcription</keyword>
<name>A0A7R8XH26_9CRUS</name>
<feature type="compositionally biased region" description="Low complexity" evidence="11">
    <location>
        <begin position="1125"/>
        <end position="1138"/>
    </location>
</feature>
<dbReference type="PANTHER" id="PTHR12809:SF2">
    <property type="entry name" value="MEDIATOR OF RNA POLYMERASE II TRANSCRIPTION SUBUNIT 14"/>
    <property type="match status" value="1"/>
</dbReference>
<comment type="function">
    <text evidence="10">Component of the Mediator complex, a coactivator involved in the regulated transcription of nearly all RNA polymerase II-dependent genes. Mediator functions as a bridge to convey information from gene-specific regulatory proteins to the basal RNA polymerase II transcription machinery. Mediator is recruited to promoters by direct interactions with regulatory proteins and serves as a scaffold for the assembly of a functional preinitiation complex with RNA polymerase II and the general transcription factors.</text>
</comment>
<evidence type="ECO:0000313" key="19">
    <source>
        <dbReference type="EMBL" id="CAD7247634.1"/>
    </source>
</evidence>
<keyword evidence="8 10" id="KW-0539">Nucleus</keyword>
<dbReference type="InterPro" id="IPR055122">
    <property type="entry name" value="Med14_N"/>
</dbReference>
<evidence type="ECO:0000259" key="13">
    <source>
        <dbReference type="Pfam" id="PF22981"/>
    </source>
</evidence>
<dbReference type="Pfam" id="PF25069">
    <property type="entry name" value="Med14_C"/>
    <property type="match status" value="1"/>
</dbReference>
<comment type="subunit">
    <text evidence="10">Component of the Mediator complex.</text>
</comment>
<feature type="compositionally biased region" description="Pro residues" evidence="11">
    <location>
        <begin position="1139"/>
        <end position="1156"/>
    </location>
</feature>
<dbReference type="Pfam" id="PF22984">
    <property type="entry name" value="RM6_Med14"/>
    <property type="match status" value="1"/>
</dbReference>
<feature type="compositionally biased region" description="Polar residues" evidence="11">
    <location>
        <begin position="1027"/>
        <end position="1077"/>
    </location>
</feature>
<dbReference type="GO" id="GO:0003712">
    <property type="term" value="F:transcription coregulator activity"/>
    <property type="evidence" value="ECO:0007669"/>
    <property type="project" value="UniProtKB-UniRule"/>
</dbReference>
<reference evidence="19" key="1">
    <citation type="submission" date="2020-11" db="EMBL/GenBank/DDBJ databases">
        <authorList>
            <person name="Tran Van P."/>
        </authorList>
    </citation>
    <scope>NUCLEOTIDE SEQUENCE</scope>
</reference>
<protein>
    <recommendedName>
        <fullName evidence="3 10">Mediator of RNA polymerase II transcription subunit 14</fullName>
    </recommendedName>
    <alternativeName>
        <fullName evidence="9 10">Mediator complex subunit 14</fullName>
    </alternativeName>
</protein>
<feature type="domain" description="Mediator of RNA polymerase II transcription subunit 14 C-terminal" evidence="18">
    <location>
        <begin position="1341"/>
        <end position="1483"/>
    </location>
</feature>
<evidence type="ECO:0000256" key="6">
    <source>
        <dbReference type="ARBA" id="ARBA00023159"/>
    </source>
</evidence>
<dbReference type="GO" id="GO:0070847">
    <property type="term" value="C:core mediator complex"/>
    <property type="evidence" value="ECO:0007669"/>
    <property type="project" value="TreeGrafter"/>
</dbReference>
<keyword evidence="20" id="KW-1185">Reference proteome</keyword>
<dbReference type="InterPro" id="IPR055113">
    <property type="entry name" value="Med14_RM2"/>
</dbReference>
<evidence type="ECO:0000259" key="17">
    <source>
        <dbReference type="Pfam" id="PF25067"/>
    </source>
</evidence>
<feature type="domain" description="Mediator of RNA polymerase II transcription subunit 14 RM5" evidence="17">
    <location>
        <begin position="666"/>
        <end position="752"/>
    </location>
</feature>
<evidence type="ECO:0000256" key="10">
    <source>
        <dbReference type="RuleBase" id="RU365082"/>
    </source>
</evidence>
<dbReference type="InterPro" id="IPR013947">
    <property type="entry name" value="Mediator_Med14"/>
</dbReference>
<comment type="similarity">
    <text evidence="2 10">Belongs to the Mediator complex subunit 14 family.</text>
</comment>
<dbReference type="Pfam" id="PF25067">
    <property type="entry name" value="RM5_Med14"/>
    <property type="match status" value="1"/>
</dbReference>
<evidence type="ECO:0000256" key="2">
    <source>
        <dbReference type="ARBA" id="ARBA00007813"/>
    </source>
</evidence>
<evidence type="ECO:0000313" key="20">
    <source>
        <dbReference type="Proteomes" id="UP000677054"/>
    </source>
</evidence>
<feature type="compositionally biased region" description="Polar residues" evidence="11">
    <location>
        <begin position="1168"/>
        <end position="1180"/>
    </location>
</feature>
<accession>A0A7R8XH26</accession>
<feature type="domain" description="Mediator of RNA polymerase II transcription subunit 14 RM3" evidence="16">
    <location>
        <begin position="378"/>
        <end position="486"/>
    </location>
</feature>
<evidence type="ECO:0000259" key="12">
    <source>
        <dbReference type="Pfam" id="PF08638"/>
    </source>
</evidence>
<dbReference type="EMBL" id="CAJPEV010001519">
    <property type="protein sequence ID" value="CAG0893105.1"/>
    <property type="molecule type" value="Genomic_DNA"/>
</dbReference>
<dbReference type="GO" id="GO:0006357">
    <property type="term" value="P:regulation of transcription by RNA polymerase II"/>
    <property type="evidence" value="ECO:0007669"/>
    <property type="project" value="InterPro"/>
</dbReference>
<evidence type="ECO:0000259" key="18">
    <source>
        <dbReference type="Pfam" id="PF25069"/>
    </source>
</evidence>
<feature type="domain" description="Mediator of RNA polymerase II transcription subunit 14 RM6" evidence="15">
    <location>
        <begin position="794"/>
        <end position="857"/>
    </location>
</feature>
<dbReference type="Pfam" id="PF22983">
    <property type="entry name" value="RM8_Med14"/>
    <property type="match status" value="1"/>
</dbReference>
<dbReference type="Pfam" id="PF08638">
    <property type="entry name" value="Med14"/>
    <property type="match status" value="1"/>
</dbReference>
<dbReference type="GO" id="GO:0016592">
    <property type="term" value="C:mediator complex"/>
    <property type="evidence" value="ECO:0007669"/>
    <property type="project" value="UniProtKB-UniRule"/>
</dbReference>
<dbReference type="InterPro" id="IPR055107">
    <property type="entry name" value="Med14_RM8"/>
</dbReference>
<dbReference type="OrthoDB" id="205099at2759"/>
<evidence type="ECO:0000256" key="11">
    <source>
        <dbReference type="SAM" id="MobiDB-lite"/>
    </source>
</evidence>
<organism evidence="19">
    <name type="scientific">Darwinula stevensoni</name>
    <dbReference type="NCBI Taxonomy" id="69355"/>
    <lineage>
        <taxon>Eukaryota</taxon>
        <taxon>Metazoa</taxon>
        <taxon>Ecdysozoa</taxon>
        <taxon>Arthropoda</taxon>
        <taxon>Crustacea</taxon>
        <taxon>Oligostraca</taxon>
        <taxon>Ostracoda</taxon>
        <taxon>Podocopa</taxon>
        <taxon>Podocopida</taxon>
        <taxon>Darwinulocopina</taxon>
        <taxon>Darwinuloidea</taxon>
        <taxon>Darwinulidae</taxon>
        <taxon>Darwinula</taxon>
    </lineage>
</organism>
<dbReference type="Pfam" id="PF25065">
    <property type="entry name" value="RM3_Med14"/>
    <property type="match status" value="1"/>
</dbReference>
<keyword evidence="5 10" id="KW-0805">Transcription regulation</keyword>
<evidence type="ECO:0000256" key="5">
    <source>
        <dbReference type="ARBA" id="ARBA00023015"/>
    </source>
</evidence>
<dbReference type="InterPro" id="IPR056877">
    <property type="entry name" value="Med14_C"/>
</dbReference>